<name>A0A1H2G7E1_9BACT</name>
<protein>
    <submittedName>
        <fullName evidence="2">Uncharacterized protein</fullName>
    </submittedName>
</protein>
<accession>A0A1H2G7E1</accession>
<keyword evidence="1" id="KW-0472">Membrane</keyword>
<sequence>MERGQIENRLQALKGLNDDIFSTADGPMAKNTARVLLQIMKELVRAKGDYSLQLHLAHDFRMAAFGKPRIVRRLLKHYHLLEMPEEWNQITFDDHVHDANTSGRKSPTHLIMDAWIKGIRRLRVIYYHYIEPRFAAELIEAARIMEIDLRIGIEFWAAYRNSTISLIWVSRGLPDVDTFLCFLAEPHVVEFMEQGKAVLKFQEKCVLRLLSDFNEQKFETLCRDFDIDMKRPVPEEFLRFAFPGQPSVLHLGEYIHSLAVFAMKERIKDLNQMFSMSDAEEQQKIKQMVEKMDCFSARDIISNYLRLSQHHGMPMLFDICNDIDLPDRLKMNFKELLANIEKLHHGFRITLNLGDLKPEDVLEILYESDGLVTRLEIVNLKDFILGKTDHIFSVNALQEAINDGSLLKLKRVVRQIITSVEQSDYVDKTDRLKKLVDILHDIDALKNMYSVRPLKSRLGSDSNGRSNQTYGMGFGIVNTLTFRAKKEIQKYTGDRLILPANIKVNQRVTSFPINSMHPVLKWVMNILKRLPGLDQIMQVQKKEWVFEAFFMDMKRKGNIVTLGGIQKDIRNGLRLDLPDSEKNITEKSWNNLNTRLKNGFKVIIGFIPAFICFAFTKDWWFLAYFGAFIWFGITGIRNVLQSVLGGGGLRRSSLLKWNDYISWERLTDSLLYTGFSVPLLDYVIKTVLLDKTFGINITSSPMILYSGMALANGIYLSTHNAFRGLPKGAITGNFFRSILSIPVAIVFSSMVGGMLSFFGVAAVEVILQKWAAIISKAASDAVAGIIEGTADRFHNMGLRKRDIKKKFSDLFDTYSKLELLFPEVEELKILEKSEALFNSRNSEVKDLARMIIINSLDLFYFWMYLPRARTVMIDMVSRLTPEEKIIFLQSQKILEHEQYISRLFVDGILGRNFSRPLSFYLTTYKNYLYSIEKIN</sequence>
<dbReference type="Proteomes" id="UP000199608">
    <property type="component" value="Unassembled WGS sequence"/>
</dbReference>
<keyword evidence="1" id="KW-1133">Transmembrane helix</keyword>
<keyword evidence="1" id="KW-0812">Transmembrane</keyword>
<evidence type="ECO:0000313" key="2">
    <source>
        <dbReference type="EMBL" id="SDU15513.1"/>
    </source>
</evidence>
<reference evidence="3" key="1">
    <citation type="submission" date="2016-10" db="EMBL/GenBank/DDBJ databases">
        <authorList>
            <person name="Varghese N."/>
            <person name="Submissions S."/>
        </authorList>
    </citation>
    <scope>NUCLEOTIDE SEQUENCE [LARGE SCALE GENOMIC DNA]</scope>
    <source>
        <strain evidence="3">DSM 3384</strain>
    </source>
</reference>
<organism evidence="2 3">
    <name type="scientific">Desulfobacula phenolica</name>
    <dbReference type="NCBI Taxonomy" id="90732"/>
    <lineage>
        <taxon>Bacteria</taxon>
        <taxon>Pseudomonadati</taxon>
        <taxon>Thermodesulfobacteriota</taxon>
        <taxon>Desulfobacteria</taxon>
        <taxon>Desulfobacterales</taxon>
        <taxon>Desulfobacteraceae</taxon>
        <taxon>Desulfobacula</taxon>
    </lineage>
</organism>
<keyword evidence="3" id="KW-1185">Reference proteome</keyword>
<dbReference type="EMBL" id="FNLL01000005">
    <property type="protein sequence ID" value="SDU15513.1"/>
    <property type="molecule type" value="Genomic_DNA"/>
</dbReference>
<evidence type="ECO:0000256" key="1">
    <source>
        <dbReference type="SAM" id="Phobius"/>
    </source>
</evidence>
<evidence type="ECO:0000313" key="3">
    <source>
        <dbReference type="Proteomes" id="UP000199608"/>
    </source>
</evidence>
<feature type="transmembrane region" description="Helical" evidence="1">
    <location>
        <begin position="622"/>
        <end position="649"/>
    </location>
</feature>
<gene>
    <name evidence="2" type="ORF">SAMN04487931_10543</name>
</gene>
<dbReference type="AlphaFoldDB" id="A0A1H2G7E1"/>
<feature type="transmembrane region" description="Helical" evidence="1">
    <location>
        <begin position="695"/>
        <end position="717"/>
    </location>
</feature>
<dbReference type="RefSeq" id="WP_092233133.1">
    <property type="nucleotide sequence ID" value="NZ_FNLL01000005.1"/>
</dbReference>
<proteinExistence type="predicted"/>
<feature type="transmembrane region" description="Helical" evidence="1">
    <location>
        <begin position="738"/>
        <end position="760"/>
    </location>
</feature>